<evidence type="ECO:0000259" key="5">
    <source>
        <dbReference type="PROSITE" id="PS50932"/>
    </source>
</evidence>
<dbReference type="GO" id="GO:0003700">
    <property type="term" value="F:DNA-binding transcription factor activity"/>
    <property type="evidence" value="ECO:0007669"/>
    <property type="project" value="TreeGrafter"/>
</dbReference>
<dbReference type="Proteomes" id="UP000323946">
    <property type="component" value="Unassembled WGS sequence"/>
</dbReference>
<keyword evidence="7" id="KW-1185">Reference proteome</keyword>
<evidence type="ECO:0000313" key="6">
    <source>
        <dbReference type="EMBL" id="KAA5826040.1"/>
    </source>
</evidence>
<evidence type="ECO:0000256" key="4">
    <source>
        <dbReference type="SAM" id="MobiDB-lite"/>
    </source>
</evidence>
<dbReference type="InterPro" id="IPR010982">
    <property type="entry name" value="Lambda_DNA-bd_dom_sf"/>
</dbReference>
<reference evidence="6 7" key="1">
    <citation type="submission" date="2019-09" db="EMBL/GenBank/DDBJ databases">
        <title>Draft genome sequence of the thermophilic Saccharopolyspora hirsuta VKM Ac-666T.</title>
        <authorList>
            <person name="Lobastova T.G."/>
            <person name="Fokina V."/>
            <person name="Bragin E.Y."/>
            <person name="Shtratnikova V.Y."/>
            <person name="Starodumova I.P."/>
            <person name="Tarlachkov S.V."/>
            <person name="Donova M.V."/>
        </authorList>
    </citation>
    <scope>NUCLEOTIDE SEQUENCE [LARGE SCALE GENOMIC DNA]</scope>
    <source>
        <strain evidence="6 7">VKM Ac-666</strain>
    </source>
</reference>
<dbReference type="InterPro" id="IPR046335">
    <property type="entry name" value="LacI/GalR-like_sensor"/>
</dbReference>
<evidence type="ECO:0000313" key="7">
    <source>
        <dbReference type="Proteomes" id="UP000323946"/>
    </source>
</evidence>
<name>A0A5M7BBI9_SACHI</name>
<dbReference type="InterPro" id="IPR000843">
    <property type="entry name" value="HTH_LacI"/>
</dbReference>
<dbReference type="PANTHER" id="PTHR30146">
    <property type="entry name" value="LACI-RELATED TRANSCRIPTIONAL REPRESSOR"/>
    <property type="match status" value="1"/>
</dbReference>
<keyword evidence="3" id="KW-0804">Transcription</keyword>
<dbReference type="GO" id="GO:0000976">
    <property type="term" value="F:transcription cis-regulatory region binding"/>
    <property type="evidence" value="ECO:0007669"/>
    <property type="project" value="TreeGrafter"/>
</dbReference>
<dbReference type="InterPro" id="IPR028082">
    <property type="entry name" value="Peripla_BP_I"/>
</dbReference>
<dbReference type="EMBL" id="VWPH01000019">
    <property type="protein sequence ID" value="KAA5826040.1"/>
    <property type="molecule type" value="Genomic_DNA"/>
</dbReference>
<dbReference type="Gene3D" id="1.10.260.40">
    <property type="entry name" value="lambda repressor-like DNA-binding domains"/>
    <property type="match status" value="1"/>
</dbReference>
<proteinExistence type="predicted"/>
<dbReference type="PANTHER" id="PTHR30146:SF138">
    <property type="entry name" value="TRANSCRIPTIONAL REGULATORY PROTEIN"/>
    <property type="match status" value="1"/>
</dbReference>
<organism evidence="6 7">
    <name type="scientific">Saccharopolyspora hirsuta</name>
    <dbReference type="NCBI Taxonomy" id="1837"/>
    <lineage>
        <taxon>Bacteria</taxon>
        <taxon>Bacillati</taxon>
        <taxon>Actinomycetota</taxon>
        <taxon>Actinomycetes</taxon>
        <taxon>Pseudonocardiales</taxon>
        <taxon>Pseudonocardiaceae</taxon>
        <taxon>Saccharopolyspora</taxon>
    </lineage>
</organism>
<dbReference type="SMR" id="A0A5M7BBI9"/>
<feature type="region of interest" description="Disordered" evidence="4">
    <location>
        <begin position="318"/>
        <end position="339"/>
    </location>
</feature>
<evidence type="ECO:0000256" key="1">
    <source>
        <dbReference type="ARBA" id="ARBA00023015"/>
    </source>
</evidence>
<keyword evidence="1" id="KW-0805">Transcription regulation</keyword>
<evidence type="ECO:0000256" key="2">
    <source>
        <dbReference type="ARBA" id="ARBA00023125"/>
    </source>
</evidence>
<dbReference type="Gene3D" id="3.40.50.2300">
    <property type="match status" value="2"/>
</dbReference>
<comment type="caution">
    <text evidence="6">The sequence shown here is derived from an EMBL/GenBank/DDBJ whole genome shotgun (WGS) entry which is preliminary data.</text>
</comment>
<dbReference type="SUPFAM" id="SSF53822">
    <property type="entry name" value="Periplasmic binding protein-like I"/>
    <property type="match status" value="1"/>
</dbReference>
<dbReference type="PROSITE" id="PS50932">
    <property type="entry name" value="HTH_LACI_2"/>
    <property type="match status" value="1"/>
</dbReference>
<dbReference type="CDD" id="cd06267">
    <property type="entry name" value="PBP1_LacI_sugar_binding-like"/>
    <property type="match status" value="1"/>
</dbReference>
<dbReference type="CDD" id="cd01392">
    <property type="entry name" value="HTH_LacI"/>
    <property type="match status" value="1"/>
</dbReference>
<dbReference type="AlphaFoldDB" id="A0A5M7BBI9"/>
<dbReference type="OrthoDB" id="3258243at2"/>
<sequence>MPRRKRPTIKDIAAETGLSPAAVSYALRGLQVPPETQQRVREAADRLGYEANPVARALASGRTGMIGVLCSSLEDLWQQKFATTLGRSFLAADRNALFMDSAADPEREVLLTKNLLDQRVDALVTIPVDPTSRHWAHATEHTMLVAIGDPLPGAPTAAEVVFDNALGVTHALNTLADAGHRDVLVLTPGPRLLRQRPAEKIVEDVARDLGMDLRVVACPNDLTEAAETARGALAEPPRPTAVFCLTDSMAYGVYEAARDLGLAIPADLSVLGYDDHPVSRLLTPALSTYRWDVQAVVDAVVQRVLKAVDENRRSRRKLIAPEPKVRGSVAAPRRRPRRR</sequence>
<dbReference type="Pfam" id="PF00356">
    <property type="entry name" value="LacI"/>
    <property type="match status" value="1"/>
</dbReference>
<dbReference type="Pfam" id="PF13377">
    <property type="entry name" value="Peripla_BP_3"/>
    <property type="match status" value="1"/>
</dbReference>
<dbReference type="RefSeq" id="WP_150070504.1">
    <property type="nucleotide sequence ID" value="NZ_VWPH01000019.1"/>
</dbReference>
<accession>A0A5M7BBI9</accession>
<dbReference type="SMART" id="SM00354">
    <property type="entry name" value="HTH_LACI"/>
    <property type="match status" value="1"/>
</dbReference>
<dbReference type="SUPFAM" id="SSF47413">
    <property type="entry name" value="lambda repressor-like DNA-binding domains"/>
    <property type="match status" value="1"/>
</dbReference>
<evidence type="ECO:0000256" key="3">
    <source>
        <dbReference type="ARBA" id="ARBA00023163"/>
    </source>
</evidence>
<gene>
    <name evidence="6" type="ORF">F1721_31630</name>
</gene>
<protein>
    <submittedName>
        <fullName evidence="6">LacI family transcriptional regulator</fullName>
    </submittedName>
</protein>
<feature type="domain" description="HTH lacI-type" evidence="5">
    <location>
        <begin position="7"/>
        <end position="60"/>
    </location>
</feature>
<keyword evidence="2" id="KW-0238">DNA-binding</keyword>